<dbReference type="Proteomes" id="UP000738359">
    <property type="component" value="Unassembled WGS sequence"/>
</dbReference>
<dbReference type="EMBL" id="JAAAHY010000353">
    <property type="protein sequence ID" value="KAF9964530.1"/>
    <property type="molecule type" value="Genomic_DNA"/>
</dbReference>
<evidence type="ECO:0000313" key="1">
    <source>
        <dbReference type="EMBL" id="KAF9964530.1"/>
    </source>
</evidence>
<organism evidence="1 2">
    <name type="scientific">Mortierella alpina</name>
    <name type="common">Oleaginous fungus</name>
    <name type="synonym">Mortierella renispora</name>
    <dbReference type="NCBI Taxonomy" id="64518"/>
    <lineage>
        <taxon>Eukaryota</taxon>
        <taxon>Fungi</taxon>
        <taxon>Fungi incertae sedis</taxon>
        <taxon>Mucoromycota</taxon>
        <taxon>Mortierellomycotina</taxon>
        <taxon>Mortierellomycetes</taxon>
        <taxon>Mortierellales</taxon>
        <taxon>Mortierellaceae</taxon>
        <taxon>Mortierella</taxon>
    </lineage>
</organism>
<dbReference type="AlphaFoldDB" id="A0A9P6J7X7"/>
<proteinExistence type="predicted"/>
<reference evidence="1" key="1">
    <citation type="journal article" date="2020" name="Fungal Divers.">
        <title>Resolving the Mortierellaceae phylogeny through synthesis of multi-gene phylogenetics and phylogenomics.</title>
        <authorList>
            <person name="Vandepol N."/>
            <person name="Liber J."/>
            <person name="Desiro A."/>
            <person name="Na H."/>
            <person name="Kennedy M."/>
            <person name="Barry K."/>
            <person name="Grigoriev I.V."/>
            <person name="Miller A.N."/>
            <person name="O'Donnell K."/>
            <person name="Stajich J.E."/>
            <person name="Bonito G."/>
        </authorList>
    </citation>
    <scope>NUCLEOTIDE SEQUENCE</scope>
    <source>
        <strain evidence="1">CK1249</strain>
    </source>
</reference>
<name>A0A9P6J7X7_MORAP</name>
<keyword evidence="2" id="KW-1185">Reference proteome</keyword>
<protein>
    <submittedName>
        <fullName evidence="1">Uncharacterized protein</fullName>
    </submittedName>
</protein>
<evidence type="ECO:0000313" key="2">
    <source>
        <dbReference type="Proteomes" id="UP000738359"/>
    </source>
</evidence>
<accession>A0A9P6J7X7</accession>
<comment type="caution">
    <text evidence="1">The sequence shown here is derived from an EMBL/GenBank/DDBJ whole genome shotgun (WGS) entry which is preliminary data.</text>
</comment>
<sequence length="324" mass="38431">MSEDSIPPPDDQVPLPELKYFMHDFENAGAGHKFSEVLMGLYFAKKNGLQYVFNVKTFVRNYRHADLQWLGDLLRKRYPVPREWESNDAIFDMDWKQWIPVYHYWNTTANVYAYTQMTDPKLLQGPPLGFGGRNAYLCPDNNPKSDPNCFMTEFSFFNATRDLQDLLQTTGTQVERLAIHIRLGDIKSSERPETYVKVIEGVRRKLSITLPDDQIHFVYYQPPKRWWRWWSDDHDRLLRDLKQTLPRAHYHDIESVEETVRFFVASEYMMTSGSSLSYLAAYFCVHCHVISTTPKEHLAPEVTEEHLRKNFYFMDEWTPYTHYL</sequence>
<gene>
    <name evidence="1" type="ORF">BGZ70_006327</name>
</gene>
<dbReference type="OrthoDB" id="2346695at2759"/>